<gene>
    <name evidence="1" type="ORF">Cob_v002661</name>
</gene>
<dbReference type="eggNOG" id="ENOG502SUV8">
    <property type="taxonomic scope" value="Eukaryota"/>
</dbReference>
<name>N4USF2_COLOR</name>
<reference evidence="2" key="1">
    <citation type="journal article" date="2013" name="New Phytol.">
        <title>Comparative genomic and transcriptomic analyses reveal the hemibiotrophic stage shift of Colletotrichum fungi.</title>
        <authorList>
            <person name="Gan P."/>
            <person name="Ikeda K."/>
            <person name="Irieda H."/>
            <person name="Narusaka M."/>
            <person name="O'Connell R.J."/>
            <person name="Narusaka Y."/>
            <person name="Takano Y."/>
            <person name="Kubo Y."/>
            <person name="Shirasu K."/>
        </authorList>
    </citation>
    <scope>NUCLEOTIDE SEQUENCE [LARGE SCALE GENOMIC DNA]</scope>
    <source>
        <strain evidence="2">104-T / ATCC 96160 / CBS 514.97 / LARS 414 / MAFF 240422</strain>
    </source>
</reference>
<dbReference type="AlphaFoldDB" id="N4USF2"/>
<evidence type="ECO:0000313" key="2">
    <source>
        <dbReference type="Proteomes" id="UP000014480"/>
    </source>
</evidence>
<dbReference type="OrthoDB" id="5174889at2759"/>
<dbReference type="HOGENOM" id="CLU_642516_0_0_1"/>
<dbReference type="Proteomes" id="UP000014480">
    <property type="component" value="Unassembled WGS sequence"/>
</dbReference>
<keyword evidence="2" id="KW-1185">Reference proteome</keyword>
<protein>
    <submittedName>
        <fullName evidence="1">Uncharacterized protein</fullName>
    </submittedName>
</protein>
<accession>N4USF2</accession>
<dbReference type="EMBL" id="AMCV02000005">
    <property type="protein sequence ID" value="TDZ24401.1"/>
    <property type="molecule type" value="Genomic_DNA"/>
</dbReference>
<reference evidence="2" key="2">
    <citation type="journal article" date="2019" name="Mol. Plant Microbe Interact.">
        <title>Genome sequence resources for four phytopathogenic fungi from the Colletotrichum orbiculare species complex.</title>
        <authorList>
            <person name="Gan P."/>
            <person name="Tsushima A."/>
            <person name="Narusaka M."/>
            <person name="Narusaka Y."/>
            <person name="Takano Y."/>
            <person name="Kubo Y."/>
            <person name="Shirasu K."/>
        </authorList>
    </citation>
    <scope>GENOME REANNOTATION</scope>
    <source>
        <strain evidence="2">104-T / ATCC 96160 / CBS 514.97 / LARS 414 / MAFF 240422</strain>
    </source>
</reference>
<evidence type="ECO:0000313" key="1">
    <source>
        <dbReference type="EMBL" id="TDZ24401.1"/>
    </source>
</evidence>
<organism evidence="1 2">
    <name type="scientific">Colletotrichum orbiculare (strain 104-T / ATCC 96160 / CBS 514.97 / LARS 414 / MAFF 240422)</name>
    <name type="common">Cucumber anthracnose fungus</name>
    <name type="synonym">Colletotrichum lagenarium</name>
    <dbReference type="NCBI Taxonomy" id="1213857"/>
    <lineage>
        <taxon>Eukaryota</taxon>
        <taxon>Fungi</taxon>
        <taxon>Dikarya</taxon>
        <taxon>Ascomycota</taxon>
        <taxon>Pezizomycotina</taxon>
        <taxon>Sordariomycetes</taxon>
        <taxon>Hypocreomycetidae</taxon>
        <taxon>Glomerellales</taxon>
        <taxon>Glomerellaceae</taxon>
        <taxon>Colletotrichum</taxon>
        <taxon>Colletotrichum orbiculare species complex</taxon>
    </lineage>
</organism>
<sequence>MQFPRFVLALVCWAAAQTAASARVAVLLTDSKMDDKAAVAVTLLKRDAQNPAKPQYDRVVLVFTGASDRNKIASGMVDYLARAERRTPPVPKDWRDRTGWLQARTNVMVEEVPHERWYKNLKPEWSLDVATGPSLAASVAKAGGGGGDPPLVDVFQIAPYEDKDVWEFIDALPNINIYHLFYGYNSRQGTASDKLSAEDRKALAQRQADFHATLQGRLKAKHAQARLIFTQNPISFSDPKAGSQELAWCRQYFPKEDITMALSDPFWTRLIEEANTYADAAVRLQNVPKDEDDFLRQVVGARLEDGPLRKQILAMLESAARSETFKKESSRSHGRVSNILVNEFTGTPSPTLELGDANHITAVLKYLDGEAAKSGGAAGKLLPAVCDKTEQNPTLPPKVDTGGPTAATEGWVLTGCDIKQTRADIERLFG</sequence>
<comment type="caution">
    <text evidence="1">The sequence shown here is derived from an EMBL/GenBank/DDBJ whole genome shotgun (WGS) entry which is preliminary data.</text>
</comment>
<proteinExistence type="predicted"/>